<evidence type="ECO:0000259" key="1">
    <source>
        <dbReference type="PROSITE" id="PS50868"/>
    </source>
</evidence>
<dbReference type="Proteomes" id="UP000886885">
    <property type="component" value="Chromosome 15A"/>
</dbReference>
<comment type="caution">
    <text evidence="2">The sequence shown here is derived from an EMBL/GenBank/DDBJ whole genome shotgun (WGS) entry which is preliminary data.</text>
</comment>
<proteinExistence type="predicted"/>
<dbReference type="EMBL" id="JAAWWB010000029">
    <property type="protein sequence ID" value="KAG6747482.1"/>
    <property type="molecule type" value="Genomic_DNA"/>
</dbReference>
<dbReference type="OrthoDB" id="121932at2759"/>
<dbReference type="PROSITE" id="PS50868">
    <property type="entry name" value="POST_SET"/>
    <property type="match status" value="1"/>
</dbReference>
<dbReference type="GO" id="GO:0031390">
    <property type="term" value="C:Ctf18 RFC-like complex"/>
    <property type="evidence" value="ECO:0007669"/>
    <property type="project" value="InterPro"/>
</dbReference>
<dbReference type="InterPro" id="IPR003616">
    <property type="entry name" value="Post-SET_dom"/>
</dbReference>
<sequence length="190" mass="21473">MQIQVKCSCGAENCREWVVVELQGTVELNPSFFQTHLQNLQIGQLCRLSSSSQESYTFTVGYHELTGSKVTLKKPLLVLKKVKRFMDVDQSDDNNKGDLPSSKVELDVIGIIRHKILFKTRPKALISNPSGVLSHPAWINLDRENGNIMRAKTMASALWDSLPFFNPRPILAFVFRNPYFSAADFLELNS</sequence>
<evidence type="ECO:0000313" key="2">
    <source>
        <dbReference type="EMBL" id="KAG6747482.1"/>
    </source>
</evidence>
<keyword evidence="3" id="KW-1185">Reference proteome</keyword>
<accession>A0A8X7YEQ1</accession>
<feature type="domain" description="Post-SET" evidence="1">
    <location>
        <begin position="3"/>
        <end position="19"/>
    </location>
</feature>
<protein>
    <recommendedName>
        <fullName evidence="1">Post-SET domain-containing protein</fullName>
    </recommendedName>
</protein>
<dbReference type="GO" id="GO:0007064">
    <property type="term" value="P:mitotic sister chromatid cohesion"/>
    <property type="evidence" value="ECO:0007669"/>
    <property type="project" value="InterPro"/>
</dbReference>
<dbReference type="InterPro" id="IPR018607">
    <property type="entry name" value="Ctf8"/>
</dbReference>
<gene>
    <name evidence="2" type="ORF">POTOM_049886</name>
</gene>
<dbReference type="AlphaFoldDB" id="A0A8X7YEQ1"/>
<reference evidence="2" key="1">
    <citation type="journal article" date="2020" name="bioRxiv">
        <title>Hybrid origin of Populus tomentosa Carr. identified through genome sequencing and phylogenomic analysis.</title>
        <authorList>
            <person name="An X."/>
            <person name="Gao K."/>
            <person name="Chen Z."/>
            <person name="Li J."/>
            <person name="Yang X."/>
            <person name="Yang X."/>
            <person name="Zhou J."/>
            <person name="Guo T."/>
            <person name="Zhao T."/>
            <person name="Huang S."/>
            <person name="Miao D."/>
            <person name="Khan W.U."/>
            <person name="Rao P."/>
            <person name="Ye M."/>
            <person name="Lei B."/>
            <person name="Liao W."/>
            <person name="Wang J."/>
            <person name="Ji L."/>
            <person name="Li Y."/>
            <person name="Guo B."/>
            <person name="Mustafa N.S."/>
            <person name="Li S."/>
            <person name="Yun Q."/>
            <person name="Keller S.R."/>
            <person name="Mao J."/>
            <person name="Zhang R."/>
            <person name="Strauss S.H."/>
        </authorList>
    </citation>
    <scope>NUCLEOTIDE SEQUENCE</scope>
    <source>
        <strain evidence="2">GM15</strain>
        <tissue evidence="2">Leaf</tissue>
    </source>
</reference>
<dbReference type="Pfam" id="PF09696">
    <property type="entry name" value="Ctf8"/>
    <property type="match status" value="1"/>
</dbReference>
<dbReference type="PANTHER" id="PTHR47475">
    <property type="entry name" value="CHROMOSOME TRANSMISSION FIDELITY PROTEIN 8"/>
    <property type="match status" value="1"/>
</dbReference>
<organism evidence="2 3">
    <name type="scientific">Populus tomentosa</name>
    <name type="common">Chinese white poplar</name>
    <dbReference type="NCBI Taxonomy" id="118781"/>
    <lineage>
        <taxon>Eukaryota</taxon>
        <taxon>Viridiplantae</taxon>
        <taxon>Streptophyta</taxon>
        <taxon>Embryophyta</taxon>
        <taxon>Tracheophyta</taxon>
        <taxon>Spermatophyta</taxon>
        <taxon>Magnoliopsida</taxon>
        <taxon>eudicotyledons</taxon>
        <taxon>Gunneridae</taxon>
        <taxon>Pentapetalae</taxon>
        <taxon>rosids</taxon>
        <taxon>fabids</taxon>
        <taxon>Malpighiales</taxon>
        <taxon>Salicaceae</taxon>
        <taxon>Saliceae</taxon>
        <taxon>Populus</taxon>
    </lineage>
</organism>
<dbReference type="PANTHER" id="PTHR47475:SF2">
    <property type="entry name" value="CHROMOSOME TRANSMISSION FIDELITY PROTEIN 8"/>
    <property type="match status" value="1"/>
</dbReference>
<name>A0A8X7YEQ1_POPTO</name>
<evidence type="ECO:0000313" key="3">
    <source>
        <dbReference type="Proteomes" id="UP000886885"/>
    </source>
</evidence>